<comment type="caution">
    <text evidence="10">The sequence shown here is derived from an EMBL/GenBank/DDBJ whole genome shotgun (WGS) entry which is preliminary data.</text>
</comment>
<keyword evidence="3 4" id="KW-0342">GTP-binding</keyword>
<accession>A0A921AUA0</accession>
<dbReference type="GO" id="GO:0005737">
    <property type="term" value="C:cytoplasm"/>
    <property type="evidence" value="ECO:0007669"/>
    <property type="project" value="UniProtKB-SubCell"/>
</dbReference>
<dbReference type="PROSITE" id="PS01135">
    <property type="entry name" value="FTSZ_2"/>
    <property type="match status" value="1"/>
</dbReference>
<sequence length="418" mass="44835">MDDMVPDTEQAAKIKVIGVGGGGGNAVQNMINSRLEGVSFICANTDMQALSRSLAEEHIQLGKELTRGLGAGAKPEVGQAAAEESVEDIRRAVDGADMVFVTAGMGGGTGTGAAPVIAKVAKEKGVLTVGVVTKPFRFEGEKRMKAALKGIEELKQHVDSLVIIPNDRLLAIAPKNAKVTEMLKKADDVLYDAVRGVTDLITKPGLINADFADVRTVMSRQGMALMGEGRASGDNRALDAAKRAITSPLLEDLSITGCKAMLVNITANEDLGMDEFSTAASYIEEAARGANGEDPEIVVAMSLDESCSEEIRITVIATGIEPATEKPAKATGTVVTMNEGRNEANVPPVVQGYSRQNRHRDPTVILSRYRLPSDYPQDDTDTPAYLRYQERAKQYQEPAEDFTIEEDDSPAYLRKQNH</sequence>
<dbReference type="InterPro" id="IPR020805">
    <property type="entry name" value="Cell_div_FtsZ_CS"/>
</dbReference>
<dbReference type="NCBIfam" id="TIGR00065">
    <property type="entry name" value="ftsZ"/>
    <property type="match status" value="1"/>
</dbReference>
<dbReference type="InterPro" id="IPR045061">
    <property type="entry name" value="FtsZ/CetZ"/>
</dbReference>
<evidence type="ECO:0000256" key="7">
    <source>
        <dbReference type="SAM" id="MobiDB-lite"/>
    </source>
</evidence>
<keyword evidence="4 6" id="KW-0132">Cell division</keyword>
<evidence type="ECO:0000256" key="4">
    <source>
        <dbReference type="HAMAP-Rule" id="MF_00909"/>
    </source>
</evidence>
<comment type="function">
    <text evidence="4 6">Essential cell division protein that forms a contractile ring structure (Z ring) at the future cell division site. The regulation of the ring assembly controls the timing and the location of cell division. One of the functions of the FtsZ ring is to recruit other cell division proteins to the septum to produce a new cell wall between the dividing cells. Binds GTP and shows GTPase activity.</text>
</comment>
<dbReference type="InterPro" id="IPR008280">
    <property type="entry name" value="Tub_FtsZ_C"/>
</dbReference>
<evidence type="ECO:0000313" key="10">
    <source>
        <dbReference type="EMBL" id="HJD96263.1"/>
    </source>
</evidence>
<name>A0A921AUA0_9BACT</name>
<dbReference type="GO" id="GO:0000917">
    <property type="term" value="P:division septum assembly"/>
    <property type="evidence" value="ECO:0007669"/>
    <property type="project" value="UniProtKB-KW"/>
</dbReference>
<protein>
    <recommendedName>
        <fullName evidence="4 5">Cell division protein FtsZ</fullName>
    </recommendedName>
</protein>
<feature type="binding site" evidence="4">
    <location>
        <position position="187"/>
    </location>
    <ligand>
        <name>GTP</name>
        <dbReference type="ChEBI" id="CHEBI:37565"/>
    </ligand>
</feature>
<feature type="compositionally biased region" description="Acidic residues" evidence="7">
    <location>
        <begin position="398"/>
        <end position="409"/>
    </location>
</feature>
<dbReference type="SUPFAM" id="SSF52490">
    <property type="entry name" value="Tubulin nucleotide-binding domain-like"/>
    <property type="match status" value="1"/>
</dbReference>
<dbReference type="Proteomes" id="UP000698963">
    <property type="component" value="Unassembled WGS sequence"/>
</dbReference>
<dbReference type="PANTHER" id="PTHR30314">
    <property type="entry name" value="CELL DIVISION PROTEIN FTSZ-RELATED"/>
    <property type="match status" value="1"/>
</dbReference>
<dbReference type="SMART" id="SM00865">
    <property type="entry name" value="Tubulin_C"/>
    <property type="match status" value="1"/>
</dbReference>
<dbReference type="InterPro" id="IPR024757">
    <property type="entry name" value="FtsZ_C"/>
</dbReference>
<feature type="binding site" evidence="4">
    <location>
        <position position="139"/>
    </location>
    <ligand>
        <name>GTP</name>
        <dbReference type="ChEBI" id="CHEBI:37565"/>
    </ligand>
</feature>
<feature type="binding site" evidence="4">
    <location>
        <begin position="108"/>
        <end position="110"/>
    </location>
    <ligand>
        <name>GTP</name>
        <dbReference type="ChEBI" id="CHEBI:37565"/>
    </ligand>
</feature>
<comment type="subcellular location">
    <subcellularLocation>
        <location evidence="4">Cytoplasm</location>
    </subcellularLocation>
    <text evidence="4">Assembles at midcell at the inner surface of the cytoplasmic membrane.</text>
</comment>
<dbReference type="RefSeq" id="WP_304120462.1">
    <property type="nucleotide sequence ID" value="NZ_DYZA01000024.1"/>
</dbReference>
<dbReference type="InterPro" id="IPR036525">
    <property type="entry name" value="Tubulin/FtsZ_GTPase_sf"/>
</dbReference>
<evidence type="ECO:0000259" key="8">
    <source>
        <dbReference type="SMART" id="SM00864"/>
    </source>
</evidence>
<dbReference type="EMBL" id="DYZA01000024">
    <property type="protein sequence ID" value="HJD96263.1"/>
    <property type="molecule type" value="Genomic_DNA"/>
</dbReference>
<dbReference type="GO" id="GO:0003924">
    <property type="term" value="F:GTPase activity"/>
    <property type="evidence" value="ECO:0007669"/>
    <property type="project" value="UniProtKB-UniRule"/>
</dbReference>
<evidence type="ECO:0000256" key="1">
    <source>
        <dbReference type="ARBA" id="ARBA00009690"/>
    </source>
</evidence>
<dbReference type="AlphaFoldDB" id="A0A921AUA0"/>
<keyword evidence="4 6" id="KW-0717">Septation</keyword>
<evidence type="ECO:0000259" key="9">
    <source>
        <dbReference type="SMART" id="SM00865"/>
    </source>
</evidence>
<feature type="binding site" evidence="4">
    <location>
        <begin position="21"/>
        <end position="25"/>
    </location>
    <ligand>
        <name>GTP</name>
        <dbReference type="ChEBI" id="CHEBI:37565"/>
    </ligand>
</feature>
<dbReference type="InterPro" id="IPR003008">
    <property type="entry name" value="Tubulin_FtsZ_GTPase"/>
</dbReference>
<evidence type="ECO:0000313" key="11">
    <source>
        <dbReference type="Proteomes" id="UP000698963"/>
    </source>
</evidence>
<dbReference type="Gene3D" id="3.40.50.1440">
    <property type="entry name" value="Tubulin/FtsZ, GTPase domain"/>
    <property type="match status" value="1"/>
</dbReference>
<feature type="region of interest" description="Disordered" evidence="7">
    <location>
        <begin position="389"/>
        <end position="418"/>
    </location>
</feature>
<organism evidence="10 11">
    <name type="scientific">Mailhella massiliensis</name>
    <dbReference type="NCBI Taxonomy" id="1903261"/>
    <lineage>
        <taxon>Bacteria</taxon>
        <taxon>Pseudomonadati</taxon>
        <taxon>Thermodesulfobacteriota</taxon>
        <taxon>Desulfovibrionia</taxon>
        <taxon>Desulfovibrionales</taxon>
        <taxon>Desulfovibrionaceae</taxon>
        <taxon>Mailhella</taxon>
    </lineage>
</organism>
<reference evidence="10" key="2">
    <citation type="submission" date="2021-09" db="EMBL/GenBank/DDBJ databases">
        <authorList>
            <person name="Gilroy R."/>
        </authorList>
    </citation>
    <scope>NUCLEOTIDE SEQUENCE</scope>
    <source>
        <strain evidence="10">ChiGjej2B2-19336</strain>
    </source>
</reference>
<dbReference type="InterPro" id="IPR000158">
    <property type="entry name" value="Cell_div_FtsZ"/>
</dbReference>
<dbReference type="PRINTS" id="PR00423">
    <property type="entry name" value="CELLDVISFTSZ"/>
</dbReference>
<dbReference type="FunFam" id="3.40.50.1440:FF:000001">
    <property type="entry name" value="Cell division protein FtsZ"/>
    <property type="match status" value="1"/>
</dbReference>
<evidence type="ECO:0000256" key="6">
    <source>
        <dbReference type="RuleBase" id="RU000631"/>
    </source>
</evidence>
<dbReference type="PANTHER" id="PTHR30314:SF3">
    <property type="entry name" value="MITOCHONDRIAL DIVISION PROTEIN FSZA"/>
    <property type="match status" value="1"/>
</dbReference>
<dbReference type="SMART" id="SM00864">
    <property type="entry name" value="Tubulin"/>
    <property type="match status" value="1"/>
</dbReference>
<proteinExistence type="inferred from homology"/>
<comment type="subunit">
    <text evidence="4">Homodimer. Polymerizes to form a dynamic ring structure in a strictly GTP-dependent manner. Interacts directly with several other division proteins.</text>
</comment>
<dbReference type="SUPFAM" id="SSF55307">
    <property type="entry name" value="Tubulin C-terminal domain-like"/>
    <property type="match status" value="1"/>
</dbReference>
<comment type="similarity">
    <text evidence="1 4 6">Belongs to the FtsZ family.</text>
</comment>
<dbReference type="Pfam" id="PF12327">
    <property type="entry name" value="FtsZ_C"/>
    <property type="match status" value="1"/>
</dbReference>
<feature type="binding site" evidence="4">
    <location>
        <position position="143"/>
    </location>
    <ligand>
        <name>GTP</name>
        <dbReference type="ChEBI" id="CHEBI:37565"/>
    </ligand>
</feature>
<dbReference type="HAMAP" id="MF_00909">
    <property type="entry name" value="FtsZ"/>
    <property type="match status" value="1"/>
</dbReference>
<dbReference type="GO" id="GO:0043093">
    <property type="term" value="P:FtsZ-dependent cytokinesis"/>
    <property type="evidence" value="ECO:0007669"/>
    <property type="project" value="UniProtKB-UniRule"/>
</dbReference>
<dbReference type="GO" id="GO:0005525">
    <property type="term" value="F:GTP binding"/>
    <property type="evidence" value="ECO:0007669"/>
    <property type="project" value="UniProtKB-UniRule"/>
</dbReference>
<keyword evidence="4" id="KW-0963">Cytoplasm</keyword>
<dbReference type="PROSITE" id="PS01134">
    <property type="entry name" value="FTSZ_1"/>
    <property type="match status" value="1"/>
</dbReference>
<feature type="domain" description="Tubulin/FtsZ 2-layer sandwich" evidence="9">
    <location>
        <begin position="207"/>
        <end position="329"/>
    </location>
</feature>
<keyword evidence="4 6" id="KW-0131">Cell cycle</keyword>
<dbReference type="GO" id="GO:0051258">
    <property type="term" value="P:protein polymerization"/>
    <property type="evidence" value="ECO:0007669"/>
    <property type="project" value="UniProtKB-UniRule"/>
</dbReference>
<evidence type="ECO:0000256" key="2">
    <source>
        <dbReference type="ARBA" id="ARBA00022741"/>
    </source>
</evidence>
<dbReference type="CDD" id="cd02201">
    <property type="entry name" value="FtsZ_type1"/>
    <property type="match status" value="1"/>
</dbReference>
<gene>
    <name evidence="4 10" type="primary">ftsZ</name>
    <name evidence="10" type="ORF">K8W16_01265</name>
</gene>
<dbReference type="InterPro" id="IPR037103">
    <property type="entry name" value="Tubulin/FtsZ-like_C"/>
</dbReference>
<dbReference type="GO" id="GO:0032153">
    <property type="term" value="C:cell division site"/>
    <property type="evidence" value="ECO:0007669"/>
    <property type="project" value="UniProtKB-UniRule"/>
</dbReference>
<dbReference type="InterPro" id="IPR018316">
    <property type="entry name" value="Tubulin/FtsZ_2-layer-sand-dom"/>
</dbReference>
<dbReference type="Pfam" id="PF00091">
    <property type="entry name" value="Tubulin"/>
    <property type="match status" value="1"/>
</dbReference>
<evidence type="ECO:0000256" key="3">
    <source>
        <dbReference type="ARBA" id="ARBA00023134"/>
    </source>
</evidence>
<evidence type="ECO:0000256" key="5">
    <source>
        <dbReference type="NCBIfam" id="TIGR00065"/>
    </source>
</evidence>
<keyword evidence="2 4" id="KW-0547">Nucleotide-binding</keyword>
<dbReference type="Gene3D" id="3.30.1330.20">
    <property type="entry name" value="Tubulin/FtsZ, C-terminal domain"/>
    <property type="match status" value="1"/>
</dbReference>
<feature type="domain" description="Tubulin/FtsZ GTPase" evidence="8">
    <location>
        <begin position="13"/>
        <end position="205"/>
    </location>
</feature>
<reference evidence="10" key="1">
    <citation type="journal article" date="2021" name="PeerJ">
        <title>Extensive microbial diversity within the chicken gut microbiome revealed by metagenomics and culture.</title>
        <authorList>
            <person name="Gilroy R."/>
            <person name="Ravi A."/>
            <person name="Getino M."/>
            <person name="Pursley I."/>
            <person name="Horton D.L."/>
            <person name="Alikhan N.F."/>
            <person name="Baker D."/>
            <person name="Gharbi K."/>
            <person name="Hall N."/>
            <person name="Watson M."/>
            <person name="Adriaenssens E.M."/>
            <person name="Foster-Nyarko E."/>
            <person name="Jarju S."/>
            <person name="Secka A."/>
            <person name="Antonio M."/>
            <person name="Oren A."/>
            <person name="Chaudhuri R.R."/>
            <person name="La Ragione R."/>
            <person name="Hildebrand F."/>
            <person name="Pallen M.J."/>
        </authorList>
    </citation>
    <scope>NUCLEOTIDE SEQUENCE</scope>
    <source>
        <strain evidence="10">ChiGjej2B2-19336</strain>
    </source>
</reference>